<dbReference type="Pfam" id="PF07087">
    <property type="entry name" value="DUF1353"/>
    <property type="match status" value="1"/>
</dbReference>
<evidence type="ECO:0000313" key="1">
    <source>
        <dbReference type="EMBL" id="KYL05341.1"/>
    </source>
</evidence>
<reference evidence="1 2" key="1">
    <citation type="submission" date="2016-03" db="EMBL/GenBank/DDBJ databases">
        <title>Comparative genomics of human isolates of Fusobacterium necrophorum.</title>
        <authorList>
            <person name="Jensen A."/>
            <person name="Bank S."/>
            <person name="Andersen P.S."/>
            <person name="Kristensen L.H."/>
            <person name="Prag J."/>
        </authorList>
    </citation>
    <scope>NUCLEOTIDE SEQUENCE [LARGE SCALE GENOMIC DNA]</scope>
    <source>
        <strain evidence="1 2">LS_1264</strain>
    </source>
</reference>
<gene>
    <name evidence="1" type="ORF">A2J07_00975</name>
</gene>
<protein>
    <recommendedName>
        <fullName evidence="3">DUF1353 domain-containing protein</fullName>
    </recommendedName>
</protein>
<dbReference type="EMBL" id="LVEA01000001">
    <property type="protein sequence ID" value="KYL05341.1"/>
    <property type="molecule type" value="Genomic_DNA"/>
</dbReference>
<organism evidence="1 2">
    <name type="scientific">Fusobacterium necrophorum subsp. funduliforme</name>
    <dbReference type="NCBI Taxonomy" id="143387"/>
    <lineage>
        <taxon>Bacteria</taxon>
        <taxon>Fusobacteriati</taxon>
        <taxon>Fusobacteriota</taxon>
        <taxon>Fusobacteriia</taxon>
        <taxon>Fusobacteriales</taxon>
        <taxon>Fusobacteriaceae</taxon>
        <taxon>Fusobacterium</taxon>
    </lineage>
</organism>
<evidence type="ECO:0008006" key="3">
    <source>
        <dbReference type="Google" id="ProtNLM"/>
    </source>
</evidence>
<proteinExistence type="predicted"/>
<name>A0A162J8N7_9FUSO</name>
<dbReference type="RefSeq" id="WP_062680915.1">
    <property type="nucleotide sequence ID" value="NZ_CAXOUF010000029.1"/>
</dbReference>
<comment type="caution">
    <text evidence="1">The sequence shown here is derived from an EMBL/GenBank/DDBJ whole genome shotgun (WGS) entry which is preliminary data.</text>
</comment>
<evidence type="ECO:0000313" key="2">
    <source>
        <dbReference type="Proteomes" id="UP000075816"/>
    </source>
</evidence>
<dbReference type="Proteomes" id="UP000075816">
    <property type="component" value="Unassembled WGS sequence"/>
</dbReference>
<dbReference type="AlphaFoldDB" id="A0A162J8N7"/>
<dbReference type="InterPro" id="IPR010767">
    <property type="entry name" value="Phage_CGC-2007_Cje0229"/>
</dbReference>
<accession>A0A162J8N7</accession>
<sequence length="152" mass="17903">MKITDLEVKPLFNGRCYVLLSDFKYQINDYVITVPKGFVTDLASVPRVFWSIFPPFGKYTMAAVVHDFLYSEYNDTNINRTLADEIFIFIMKENGVPLIKRQLMFRAVRTFGSMAWKKKTVVEEQPYEDRAVFDYTSESKTYYEIMRKKLGL</sequence>